<dbReference type="InterPro" id="IPR016292">
    <property type="entry name" value="Epoxide_hydrolase"/>
</dbReference>
<dbReference type="PANTHER" id="PTHR21661:SF35">
    <property type="entry name" value="EPOXIDE HYDROLASE"/>
    <property type="match status" value="1"/>
</dbReference>
<sequence length="502" mass="57259">MGLAKHFLIATVLGVGSFIAYVQYLVPAVPVDVEDNGYFGPGVHHPDDPTIHPFKVDVADDVLEDVKRRLINARVSHSHLEDSDNFWYGFNNNELEVFRKYWIDGYSWKKHEAIINSFRQFRTEIEGMMVHFIHQKAAAGYKKVLPLLIVHGWPGNVFEFYKIIPMLTDPKKHGIDSEIAFEVIAPSIPGYGWSDSPKKTGFSSVACARVFRKLMERLGFKRFYLQGGDWGSMITSNLARIYPDQVFGLHLNMMPVMPGASIKAILLDIVGSFLPQYVFSSSVHHNHNLWQKIKTIVVESGYMHIQATKPDTVGKLDLIIYLVLFSSQRTKGHWQRDRAVSLWTNTFFFPGVALNDSPLGLAAYILEKFSSWTNMKNRELPDGGLTKKFTRDELLTIVMIYWINGNIVSSQRYYREHFLDQRNIALMKQYMSTPTAYASGMNDAFDKTPPEIASTMYNLTHFTVIDDMGHFAAFEMPQPLAEDILDFAKSLEKPPVIKKAQK</sequence>
<comment type="catalytic activity">
    <reaction evidence="1">
        <text>1-(4-methoxyphenyl)-N-methyl-N-[(3-methyloxetan-3-yl)methyl]methanamine + H2O = 2-{[(4-methoxybenzyl)(methyl)amino]methyl}-2-methylpropane-1,3-diol</text>
        <dbReference type="Rhea" id="RHEA:55764"/>
        <dbReference type="ChEBI" id="CHEBI:15377"/>
        <dbReference type="ChEBI" id="CHEBI:139161"/>
        <dbReference type="ChEBI" id="CHEBI:139164"/>
        <dbReference type="EC" id="3.3.2.9"/>
    </reaction>
</comment>
<organism evidence="10 11">
    <name type="scientific">Oesophagostomum dentatum</name>
    <name type="common">Nodular worm</name>
    <dbReference type="NCBI Taxonomy" id="61180"/>
    <lineage>
        <taxon>Eukaryota</taxon>
        <taxon>Metazoa</taxon>
        <taxon>Ecdysozoa</taxon>
        <taxon>Nematoda</taxon>
        <taxon>Chromadorea</taxon>
        <taxon>Rhabditida</taxon>
        <taxon>Rhabditina</taxon>
        <taxon>Rhabditomorpha</taxon>
        <taxon>Strongyloidea</taxon>
        <taxon>Strongylidae</taxon>
        <taxon>Oesophagostomum</taxon>
    </lineage>
</organism>
<evidence type="ECO:0000256" key="3">
    <source>
        <dbReference type="ARBA" id="ARBA00010088"/>
    </source>
</evidence>
<keyword evidence="8" id="KW-0812">Transmembrane</keyword>
<keyword evidence="8" id="KW-1133">Transmembrane helix</keyword>
<dbReference type="EC" id="3.3.2.9" evidence="4"/>
<feature type="transmembrane region" description="Helical" evidence="8">
    <location>
        <begin position="7"/>
        <end position="26"/>
    </location>
</feature>
<evidence type="ECO:0000256" key="7">
    <source>
        <dbReference type="PIRSR" id="PIRSR001112-1"/>
    </source>
</evidence>
<comment type="similarity">
    <text evidence="3">Belongs to the peptidase S33 family.</text>
</comment>
<dbReference type="GO" id="GO:0033961">
    <property type="term" value="F:cis-stilbene-oxide hydrolase activity"/>
    <property type="evidence" value="ECO:0007669"/>
    <property type="project" value="UniProtKB-EC"/>
</dbReference>
<evidence type="ECO:0000256" key="4">
    <source>
        <dbReference type="ARBA" id="ARBA00012091"/>
    </source>
</evidence>
<dbReference type="GO" id="GO:0097176">
    <property type="term" value="P:epoxide metabolic process"/>
    <property type="evidence" value="ECO:0007669"/>
    <property type="project" value="TreeGrafter"/>
</dbReference>
<dbReference type="AlphaFoldDB" id="A0A0B1T5F6"/>
<dbReference type="EMBL" id="KN551123">
    <property type="protein sequence ID" value="KHJ92798.1"/>
    <property type="molecule type" value="Genomic_DNA"/>
</dbReference>
<dbReference type="Proteomes" id="UP000053660">
    <property type="component" value="Unassembled WGS sequence"/>
</dbReference>
<evidence type="ECO:0000256" key="5">
    <source>
        <dbReference type="ARBA" id="ARBA00022797"/>
    </source>
</evidence>
<evidence type="ECO:0000256" key="2">
    <source>
        <dbReference type="ARBA" id="ARBA00004111"/>
    </source>
</evidence>
<feature type="domain" description="Epoxide hydrolase N-terminal" evidence="9">
    <location>
        <begin position="51"/>
        <end position="160"/>
    </location>
</feature>
<evidence type="ECO:0000313" key="10">
    <source>
        <dbReference type="EMBL" id="KHJ92798.1"/>
    </source>
</evidence>
<name>A0A0B1T5F6_OESDE</name>
<evidence type="ECO:0000256" key="6">
    <source>
        <dbReference type="ARBA" id="ARBA00022801"/>
    </source>
</evidence>
<proteinExistence type="inferred from homology"/>
<dbReference type="Pfam" id="PF06441">
    <property type="entry name" value="EHN"/>
    <property type="match status" value="1"/>
</dbReference>
<dbReference type="InterPro" id="IPR029058">
    <property type="entry name" value="AB_hydrolase_fold"/>
</dbReference>
<dbReference type="InterPro" id="IPR010497">
    <property type="entry name" value="Epoxide_hydro_N"/>
</dbReference>
<gene>
    <name evidence="10" type="ORF">OESDEN_07303</name>
</gene>
<dbReference type="PRINTS" id="PR00412">
    <property type="entry name" value="EPOXHYDRLASE"/>
</dbReference>
<feature type="active site" description="Proton donor" evidence="7">
    <location>
        <position position="414"/>
    </location>
</feature>
<dbReference type="PIRSF" id="PIRSF001112">
    <property type="entry name" value="Epoxide_hydrolase"/>
    <property type="match status" value="1"/>
</dbReference>
<comment type="subcellular location">
    <subcellularLocation>
        <location evidence="2">Microsome membrane</location>
        <topology evidence="2">Single-pass membrane protein</topology>
    </subcellularLocation>
</comment>
<dbReference type="InterPro" id="IPR000639">
    <property type="entry name" value="Epox_hydrolase-like"/>
</dbReference>
<keyword evidence="5" id="KW-0058">Aromatic hydrocarbons catabolism</keyword>
<keyword evidence="11" id="KW-1185">Reference proteome</keyword>
<protein>
    <recommendedName>
        <fullName evidence="4">microsomal epoxide hydrolase</fullName>
        <ecNumber evidence="4">3.3.2.9</ecNumber>
    </recommendedName>
</protein>
<accession>A0A0B1T5F6</accession>
<keyword evidence="8" id="KW-0472">Membrane</keyword>
<evidence type="ECO:0000259" key="9">
    <source>
        <dbReference type="Pfam" id="PF06441"/>
    </source>
</evidence>
<dbReference type="SUPFAM" id="SSF53474">
    <property type="entry name" value="alpha/beta-Hydrolases"/>
    <property type="match status" value="2"/>
</dbReference>
<dbReference type="Gene3D" id="3.40.50.1820">
    <property type="entry name" value="alpha/beta hydrolase"/>
    <property type="match status" value="1"/>
</dbReference>
<evidence type="ECO:0000256" key="1">
    <source>
        <dbReference type="ARBA" id="ARBA00000221"/>
    </source>
</evidence>
<dbReference type="OrthoDB" id="7130006at2759"/>
<feature type="active site" description="Nucleophile" evidence="7">
    <location>
        <position position="229"/>
    </location>
</feature>
<reference evidence="10 11" key="1">
    <citation type="submission" date="2014-03" db="EMBL/GenBank/DDBJ databases">
        <title>Draft genome of the hookworm Oesophagostomum dentatum.</title>
        <authorList>
            <person name="Mitreva M."/>
        </authorList>
    </citation>
    <scope>NUCLEOTIDE SEQUENCE [LARGE SCALE GENOMIC DNA]</scope>
    <source>
        <strain evidence="10 11">OD-Hann</strain>
    </source>
</reference>
<feature type="active site" description="Proton acceptor" evidence="7">
    <location>
        <position position="470"/>
    </location>
</feature>
<evidence type="ECO:0000256" key="8">
    <source>
        <dbReference type="SAM" id="Phobius"/>
    </source>
</evidence>
<dbReference type="PANTHER" id="PTHR21661">
    <property type="entry name" value="EPOXIDE HYDROLASE 1-RELATED"/>
    <property type="match status" value="1"/>
</dbReference>
<evidence type="ECO:0000313" key="11">
    <source>
        <dbReference type="Proteomes" id="UP000053660"/>
    </source>
</evidence>
<keyword evidence="6 10" id="KW-0378">Hydrolase</keyword>